<dbReference type="SUPFAM" id="SSF55486">
    <property type="entry name" value="Metalloproteases ('zincins'), catalytic domain"/>
    <property type="match status" value="1"/>
</dbReference>
<dbReference type="Proteomes" id="UP000829291">
    <property type="component" value="Chromosome 3"/>
</dbReference>
<dbReference type="InterPro" id="IPR000884">
    <property type="entry name" value="TSP1_rpt"/>
</dbReference>
<dbReference type="Gene3D" id="3.40.1620.60">
    <property type="match status" value="2"/>
</dbReference>
<evidence type="ECO:0000259" key="15">
    <source>
        <dbReference type="PROSITE" id="PS51046"/>
    </source>
</evidence>
<accession>A0ABM3FPB2</accession>
<keyword evidence="12" id="KW-0325">Glycoprotein</keyword>
<dbReference type="Pfam" id="PF25379">
    <property type="entry name" value="Adt-1"/>
    <property type="match status" value="1"/>
</dbReference>
<keyword evidence="9 13" id="KW-0862">Zinc</keyword>
<keyword evidence="11" id="KW-1015">Disulfide bond</keyword>
<keyword evidence="7" id="KW-0677">Repeat</keyword>
<dbReference type="PANTHER" id="PTHR13723:SF278">
    <property type="entry name" value="ADAM METALLOPEPTIDASE WITH THROMBOSPONDIN TYPE 1 MOTIF A, ISOFORM B"/>
    <property type="match status" value="1"/>
</dbReference>
<dbReference type="InterPro" id="IPR010294">
    <property type="entry name" value="ADAMTS_spacer1"/>
</dbReference>
<keyword evidence="2" id="KW-0964">Secreted</keyword>
<evidence type="ECO:0000256" key="9">
    <source>
        <dbReference type="ARBA" id="ARBA00022833"/>
    </source>
</evidence>
<dbReference type="GeneID" id="107226279"/>
<feature type="active site" evidence="13">
    <location>
        <position position="563"/>
    </location>
</feature>
<dbReference type="InterPro" id="IPR024079">
    <property type="entry name" value="MetalloPept_cat_dom_sf"/>
</dbReference>
<evidence type="ECO:0000256" key="4">
    <source>
        <dbReference type="ARBA" id="ARBA00022670"/>
    </source>
</evidence>
<evidence type="ECO:0000256" key="10">
    <source>
        <dbReference type="ARBA" id="ARBA00023049"/>
    </source>
</evidence>
<evidence type="ECO:0000256" key="1">
    <source>
        <dbReference type="ARBA" id="ARBA00004498"/>
    </source>
</evidence>
<evidence type="ECO:0000256" key="5">
    <source>
        <dbReference type="ARBA" id="ARBA00022723"/>
    </source>
</evidence>
<evidence type="ECO:0000256" key="8">
    <source>
        <dbReference type="ARBA" id="ARBA00022801"/>
    </source>
</evidence>
<dbReference type="CDD" id="cd04273">
    <property type="entry name" value="ZnMc_ADAMTS_like"/>
    <property type="match status" value="1"/>
</dbReference>
<dbReference type="Pfam" id="PF00090">
    <property type="entry name" value="TSP_1"/>
    <property type="match status" value="1"/>
</dbReference>
<dbReference type="InterPro" id="IPR013273">
    <property type="entry name" value="ADAMTS/ADAMTS-like"/>
</dbReference>
<dbReference type="InterPro" id="IPR050439">
    <property type="entry name" value="ADAMTS_ADAMTS-like"/>
</dbReference>
<dbReference type="RefSeq" id="XP_046589870.1">
    <property type="nucleotide sequence ID" value="XM_046733914.1"/>
</dbReference>
<evidence type="ECO:0000256" key="2">
    <source>
        <dbReference type="ARBA" id="ARBA00022525"/>
    </source>
</evidence>
<dbReference type="PANTHER" id="PTHR13723">
    <property type="entry name" value="ADAMTS A DISINTEGRIN AND METALLOPROTEASE WITH THROMBOSPONDIN MOTIFS PROTEASE"/>
    <property type="match status" value="1"/>
</dbReference>
<reference evidence="17" key="1">
    <citation type="submission" date="2025-08" db="UniProtKB">
        <authorList>
            <consortium name="RefSeq"/>
        </authorList>
    </citation>
    <scope>IDENTIFICATION</scope>
    <source>
        <tissue evidence="17">Thorax and Abdomen</tissue>
    </source>
</reference>
<organism evidence="16 17">
    <name type="scientific">Neodiprion lecontei</name>
    <name type="common">Redheaded pine sawfly</name>
    <dbReference type="NCBI Taxonomy" id="441921"/>
    <lineage>
        <taxon>Eukaryota</taxon>
        <taxon>Metazoa</taxon>
        <taxon>Ecdysozoa</taxon>
        <taxon>Arthropoda</taxon>
        <taxon>Hexapoda</taxon>
        <taxon>Insecta</taxon>
        <taxon>Pterygota</taxon>
        <taxon>Neoptera</taxon>
        <taxon>Endopterygota</taxon>
        <taxon>Hymenoptera</taxon>
        <taxon>Tenthredinoidea</taxon>
        <taxon>Diprionidae</taxon>
        <taxon>Diprioninae</taxon>
        <taxon>Neodiprion</taxon>
    </lineage>
</organism>
<feature type="binding site" evidence="13">
    <location>
        <position position="562"/>
    </location>
    <ligand>
        <name>Zn(2+)</name>
        <dbReference type="ChEBI" id="CHEBI:29105"/>
        <note>catalytic</note>
    </ligand>
</feature>
<dbReference type="SUPFAM" id="SSF82895">
    <property type="entry name" value="TSP-1 type 1 repeat"/>
    <property type="match status" value="10"/>
</dbReference>
<protein>
    <submittedName>
        <fullName evidence="17">A disintegrin and metalloproteinase with thrombospondin motifs 9 isoform X1</fullName>
    </submittedName>
</protein>
<dbReference type="Pfam" id="PF08685">
    <property type="entry name" value="GON"/>
    <property type="match status" value="1"/>
</dbReference>
<dbReference type="GO" id="GO:0008237">
    <property type="term" value="F:metallopeptidase activity"/>
    <property type="evidence" value="ECO:0007669"/>
    <property type="project" value="UniProtKB-KW"/>
</dbReference>
<dbReference type="Gene3D" id="2.60.120.830">
    <property type="match status" value="1"/>
</dbReference>
<evidence type="ECO:0000256" key="6">
    <source>
        <dbReference type="ARBA" id="ARBA00022729"/>
    </source>
</evidence>
<evidence type="ECO:0000256" key="13">
    <source>
        <dbReference type="PROSITE-ProRule" id="PRU00276"/>
    </source>
</evidence>
<proteinExistence type="predicted"/>
<dbReference type="Pfam" id="PF19030">
    <property type="entry name" value="TSP1_ADAMTS"/>
    <property type="match status" value="8"/>
</dbReference>
<keyword evidence="4" id="KW-0645">Protease</keyword>
<feature type="domain" description="GON" evidence="15">
    <location>
        <begin position="1630"/>
        <end position="1828"/>
    </location>
</feature>
<feature type="domain" description="Peptidase M12B" evidence="14">
    <location>
        <begin position="413"/>
        <end position="628"/>
    </location>
</feature>
<keyword evidence="3" id="KW-0272">Extracellular matrix</keyword>
<evidence type="ECO:0000313" key="17">
    <source>
        <dbReference type="RefSeq" id="XP_046589870.1"/>
    </source>
</evidence>
<evidence type="ECO:0000256" key="11">
    <source>
        <dbReference type="ARBA" id="ARBA00023157"/>
    </source>
</evidence>
<name>A0ABM3FPB2_NEOLC</name>
<dbReference type="InterPro" id="IPR002870">
    <property type="entry name" value="Peptidase_M12B_N"/>
</dbReference>
<dbReference type="Pfam" id="PF01562">
    <property type="entry name" value="Pep_M12B_propep"/>
    <property type="match status" value="1"/>
</dbReference>
<keyword evidence="8" id="KW-0378">Hydrolase</keyword>
<dbReference type="InterPro" id="IPR041645">
    <property type="entry name" value="ADAMTS_CR_2"/>
</dbReference>
<gene>
    <name evidence="17" type="primary">LOC107226279</name>
</gene>
<feature type="binding site" evidence="13">
    <location>
        <position position="566"/>
    </location>
    <ligand>
        <name>Zn(2+)</name>
        <dbReference type="ChEBI" id="CHEBI:29105"/>
        <note>catalytic</note>
    </ligand>
</feature>
<keyword evidence="10 17" id="KW-0482">Metalloprotease</keyword>
<dbReference type="Gene3D" id="3.40.390.10">
    <property type="entry name" value="Collagenase (Catalytic Domain)"/>
    <property type="match status" value="1"/>
</dbReference>
<sequence length="1830" mass="206143">MSRFVGRAATAAACVAIVLLVVLLVILWTGVRFGTISGPSNHRDLLNETVTPQGRELYEESDRPPEIVTGASIAFDRPQHRFGVKPKTSAEAEDLNDKDGQQSVEGIEGYGQQFKNLTAAVHNVEMVVPKKIHWNIYEDPEESNTATRHHTGHFRHSTAEVWDPHPQYEFKAFGKDFHLLLSQDTSFISPDITVTHVGENTTRREQLGHQIGCFYSGTVQGDPKSIVSVSLCHGMSGHIRTSTGSYLIEPADRQTAGRGLTDKPVLHQIYLASATRSNSNSVNLPDDRTGENDCVLIDNIDDEAPALLIDDTSGPKIYVGEHPRRERRSIYRKSHAEESREDYYADSDDFGRDDVSEFVRHGDQRQFLGQYQRPRNRYFPNERRINPLQKYQNYEIEDPFSSWRPRRALPQEYFIEIMVVADAKMAEYHGEGLQNYILILMSTVSLIYKDPSIGNAISIVVVKIKNTTETFGTKQVNNGGIPANEMLNTFCLWQKHNNNPDETSPEHYDAALLLTRENLCHNTQEQRCDTLGLAQLGKMCNPRSSCAIVQDNGLAAAFTIAHEIGHVLSMPHDDDKNCRKYRGNTRIHNVMSRMLDDNTFPWEWSNCSRHFVTDYLDSGYGNCLLDEPSATTIPRTQRLPGEDYSENKQCELVFGVGSKICPFMAVCRRLWCTAPVWDPAQSCHTQHMPWADGTACAYGKWCHRGECVSRKHLKPVDGQWGPWGDYGECSRTCGGGIKKKYRECNNPLPQNGGNYCIGTRVKYRSCGTKDCPSDSKDFREEQCSKFNNNNMNIRNLARNVKWHAKYNRILPNDRCKLYCEVESNQYYMLRDKVIDGTPCGLDTFDICVNGRCKAAGCDHILNSSAELDTCGVCKGDNSTCQRITGSYNISRYGYTRVTKIPAGSSYIDIRQHGWRGSNNDSNYLALKNGETGENILNGKYMVAHRKVIIQPGITIEYSGPESVIERLNSSRPIAFDLILEILSVGSLYPPQISYEYTVPKNILTSYTWVLSDWTSCNRVCQGTMRRTPECRSTENKDVLPDDYCRAESKPSEENQPCNMHCTVRWIVISESECSSHCGPGTRTVISQCMYQFSAGTRPISEHACVHLARPASREVCIGPCDEAHWLYGQWGHCSKTCGGGIQFRTATCVDSNNYPVPESKCDSENKVLQQICEQGACPKWTLALDWTPCSVTCGNGTQEQPYWCQIENRVISTTYCTDPRPVSSRICDMGPCFKWHSSEWSPCSVSCGEGVLRREITCRNVNGTPSSECDTLHAPPRTRLCKHQPCPIQVISTTPITYAADSDDFNKQHENEIDQFHPGYTWRTGSFGNCSKPCNGGSQSRMVRCSSAISGEVSNDDYCDQKQKPPTVILCNQHACPRWNTGDWSQCASTCGPGFQHRQVRCQSDRGEILPDKECSESEKPYHVRRCFKEACTGAKTQGLHSSNIPGSVRWRVSKFTPCSKSCGYGTKTRRVDCVAKTGTAEVTVEDQKCAGLKRRPKSQRPCQQRPCALTWQEGPWTECSAECGNGMQMRTVTCHRVNKYEWMDPTPVNGCRMSERPATEQTCKLRECDDEYYWVAEPWRKCSATCGRKGKQVRRLFCKRKDGTRVKNRFCPRTLKPLRRRKCNIRRCGLLSCLEAKKKFKTTQDGEYLLIIGGKNMSIYCHNMTGDQPLEYLTLASGDHENFAEIYDKRLLDPRTCPFNGQRNDNCKCANYTGSTSGRTMFRRIRLDPRTLIVDVDDFTFSWTKGSKRVEFGKAGDCYSSAQCPQGQFSINLVGTQLGLSPTLSWVSQGSMTSRIINKINQQKVVGKCGGYCGFCKLQTGLKLDVLPP</sequence>
<evidence type="ECO:0000256" key="12">
    <source>
        <dbReference type="ARBA" id="ARBA00023180"/>
    </source>
</evidence>
<dbReference type="Gene3D" id="2.20.100.10">
    <property type="entry name" value="Thrombospondin type-1 (TSP1) repeat"/>
    <property type="match status" value="9"/>
</dbReference>
<evidence type="ECO:0000259" key="14">
    <source>
        <dbReference type="PROSITE" id="PS50215"/>
    </source>
</evidence>
<dbReference type="InterPro" id="IPR036383">
    <property type="entry name" value="TSP1_rpt_sf"/>
</dbReference>
<dbReference type="InterPro" id="IPR001590">
    <property type="entry name" value="Peptidase_M12B"/>
</dbReference>
<dbReference type="PROSITE" id="PS50092">
    <property type="entry name" value="TSP1"/>
    <property type="match status" value="10"/>
</dbReference>
<dbReference type="Pfam" id="PF01421">
    <property type="entry name" value="Reprolysin"/>
    <property type="match status" value="1"/>
</dbReference>
<comment type="caution">
    <text evidence="13">Lacks conserved residue(s) required for the propagation of feature annotation.</text>
</comment>
<dbReference type="Pfam" id="PF17771">
    <property type="entry name" value="ADAMTS_CR_2"/>
    <property type="match status" value="1"/>
</dbReference>
<keyword evidence="6" id="KW-0732">Signal</keyword>
<evidence type="ECO:0000313" key="16">
    <source>
        <dbReference type="Proteomes" id="UP000829291"/>
    </source>
</evidence>
<evidence type="ECO:0000256" key="7">
    <source>
        <dbReference type="ARBA" id="ARBA00022737"/>
    </source>
</evidence>
<dbReference type="PROSITE" id="PS50215">
    <property type="entry name" value="ADAM_MEPRO"/>
    <property type="match status" value="1"/>
</dbReference>
<evidence type="ECO:0000256" key="3">
    <source>
        <dbReference type="ARBA" id="ARBA00022530"/>
    </source>
</evidence>
<dbReference type="SMART" id="SM00209">
    <property type="entry name" value="TSP1"/>
    <property type="match status" value="11"/>
</dbReference>
<dbReference type="PROSITE" id="PS51046">
    <property type="entry name" value="GON"/>
    <property type="match status" value="1"/>
</dbReference>
<dbReference type="PRINTS" id="PR01857">
    <property type="entry name" value="ADAMTSFAMILY"/>
</dbReference>
<keyword evidence="5 13" id="KW-0479">Metal-binding</keyword>
<dbReference type="Pfam" id="PF05986">
    <property type="entry name" value="ADAMTS_spacer1"/>
    <property type="match status" value="1"/>
</dbReference>
<dbReference type="InterPro" id="IPR057401">
    <property type="entry name" value="Adt-1/2-like_dom"/>
</dbReference>
<keyword evidence="16" id="KW-1185">Reference proteome</keyword>
<dbReference type="InterPro" id="IPR012314">
    <property type="entry name" value="Pept_M12B_GON-ADAMTSs"/>
</dbReference>
<feature type="binding site" evidence="13">
    <location>
        <position position="572"/>
    </location>
    <ligand>
        <name>Zn(2+)</name>
        <dbReference type="ChEBI" id="CHEBI:29105"/>
        <note>catalytic</note>
    </ligand>
</feature>
<comment type="subcellular location">
    <subcellularLocation>
        <location evidence="1">Secreted</location>
        <location evidence="1">Extracellular space</location>
        <location evidence="1">Extracellular matrix</location>
    </subcellularLocation>
</comment>